<dbReference type="InterPro" id="IPR016181">
    <property type="entry name" value="Acyl_CoA_acyltransferase"/>
</dbReference>
<dbReference type="Gene3D" id="3.40.630.30">
    <property type="match status" value="1"/>
</dbReference>
<dbReference type="GO" id="GO:0016747">
    <property type="term" value="F:acyltransferase activity, transferring groups other than amino-acyl groups"/>
    <property type="evidence" value="ECO:0007669"/>
    <property type="project" value="InterPro"/>
</dbReference>
<reference evidence="6 7" key="1">
    <citation type="submission" date="2016-10" db="EMBL/GenBank/DDBJ databases">
        <authorList>
            <person name="de Groot N.N."/>
        </authorList>
    </citation>
    <scope>NUCLEOTIDE SEQUENCE [LARGE SCALE GENOMIC DNA]</scope>
    <source>
        <strain evidence="6 7">CPCC 202808</strain>
    </source>
</reference>
<gene>
    <name evidence="5" type="ORF">FHR37_004657</name>
    <name evidence="6" type="ORF">SAMN05421678_10388</name>
</gene>
<evidence type="ECO:0000256" key="2">
    <source>
        <dbReference type="ARBA" id="ARBA00023315"/>
    </source>
</evidence>
<dbReference type="InterPro" id="IPR000182">
    <property type="entry name" value="GNAT_dom"/>
</dbReference>
<dbReference type="PANTHER" id="PTHR43877">
    <property type="entry name" value="AMINOALKYLPHOSPHONATE N-ACETYLTRANSFERASE-RELATED-RELATED"/>
    <property type="match status" value="1"/>
</dbReference>
<reference evidence="5 8" key="2">
    <citation type="submission" date="2020-07" db="EMBL/GenBank/DDBJ databases">
        <title>Sequencing the genomes of 1000 actinobacteria strains.</title>
        <authorList>
            <person name="Klenk H.-P."/>
        </authorList>
    </citation>
    <scope>NUCLEOTIDE SEQUENCE [LARGE SCALE GENOMIC DNA]</scope>
    <source>
        <strain evidence="5 8">DSM 45117</strain>
    </source>
</reference>
<dbReference type="CDD" id="cd04301">
    <property type="entry name" value="NAT_SF"/>
    <property type="match status" value="2"/>
</dbReference>
<dbReference type="STRING" id="504797.SAMN05421678_10388"/>
<name>A0A1I2MWA1_9ACTN</name>
<organism evidence="6 7">
    <name type="scientific">Actinopolymorpha cephalotaxi</name>
    <dbReference type="NCBI Taxonomy" id="504797"/>
    <lineage>
        <taxon>Bacteria</taxon>
        <taxon>Bacillati</taxon>
        <taxon>Actinomycetota</taxon>
        <taxon>Actinomycetes</taxon>
        <taxon>Propionibacteriales</taxon>
        <taxon>Actinopolymorphaceae</taxon>
        <taxon>Actinopolymorpha</taxon>
    </lineage>
</organism>
<protein>
    <submittedName>
        <fullName evidence="6">Mycothiol synthase</fullName>
    </submittedName>
</protein>
<evidence type="ECO:0000313" key="7">
    <source>
        <dbReference type="Proteomes" id="UP000199052"/>
    </source>
</evidence>
<feature type="domain" description="N-acetyltransferase" evidence="4">
    <location>
        <begin position="204"/>
        <end position="357"/>
    </location>
</feature>
<dbReference type="EMBL" id="JACBZA010000001">
    <property type="protein sequence ID" value="NYH85806.1"/>
    <property type="molecule type" value="Genomic_DNA"/>
</dbReference>
<sequence length="366" mass="40029">MNADADSADVREAAQPPAAPEDSVPETTDSEPRRSWDDPAVRPIGSGDLPAWVELLRAVEIVDDQGEHYDAEDLAEEMSDATRSAADDTRALWDGDQMVGYAVVHARPGAQETDRIRLEGAVHPLWRRRGLGTRLLDWMCERGRQAHTQKNPAVPGVLTTGTGAGNAGARTMLERSGFAPARYFFGMQRVLAEPIPAAELPAGLTLTTFRPELDGALRAAHNEAFLDHWGFQPRDEEVWRIWVTGSRSFRGATSHLLLDGDRIAAYVLTYEYEADTLATGIRDCYIGQVGTRREYRGRGAARALLSRTLVAARDAGFDEASLGVDSVNPTGALGLYERLGFRTRREWVNYDLALDGAAGEGEAARP</sequence>
<feature type="compositionally biased region" description="Basic and acidic residues" evidence="3">
    <location>
        <begin position="30"/>
        <end position="40"/>
    </location>
</feature>
<dbReference type="Proteomes" id="UP000533017">
    <property type="component" value="Unassembled WGS sequence"/>
</dbReference>
<dbReference type="EMBL" id="FOOI01000003">
    <property type="protein sequence ID" value="SFF95723.1"/>
    <property type="molecule type" value="Genomic_DNA"/>
</dbReference>
<dbReference type="SUPFAM" id="SSF55729">
    <property type="entry name" value="Acyl-CoA N-acyltransferases (Nat)"/>
    <property type="match status" value="2"/>
</dbReference>
<evidence type="ECO:0000313" key="6">
    <source>
        <dbReference type="EMBL" id="SFF95723.1"/>
    </source>
</evidence>
<feature type="domain" description="N-acetyltransferase" evidence="4">
    <location>
        <begin position="39"/>
        <end position="207"/>
    </location>
</feature>
<dbReference type="Proteomes" id="UP000199052">
    <property type="component" value="Unassembled WGS sequence"/>
</dbReference>
<evidence type="ECO:0000256" key="3">
    <source>
        <dbReference type="SAM" id="MobiDB-lite"/>
    </source>
</evidence>
<dbReference type="InterPro" id="IPR050832">
    <property type="entry name" value="Bact_Acetyltransf"/>
</dbReference>
<evidence type="ECO:0000313" key="5">
    <source>
        <dbReference type="EMBL" id="NYH85806.1"/>
    </source>
</evidence>
<keyword evidence="1" id="KW-0808">Transferase</keyword>
<accession>A0A1I2MWA1</accession>
<dbReference type="OrthoDB" id="9799092at2"/>
<feature type="region of interest" description="Disordered" evidence="3">
    <location>
        <begin position="1"/>
        <end position="43"/>
    </location>
</feature>
<dbReference type="RefSeq" id="WP_139238845.1">
    <property type="nucleotide sequence ID" value="NZ_FOOI01000003.1"/>
</dbReference>
<proteinExistence type="predicted"/>
<dbReference type="PROSITE" id="PS51186">
    <property type="entry name" value="GNAT"/>
    <property type="match status" value="2"/>
</dbReference>
<evidence type="ECO:0000313" key="8">
    <source>
        <dbReference type="Proteomes" id="UP000533017"/>
    </source>
</evidence>
<dbReference type="Pfam" id="PF00583">
    <property type="entry name" value="Acetyltransf_1"/>
    <property type="match status" value="2"/>
</dbReference>
<evidence type="ECO:0000259" key="4">
    <source>
        <dbReference type="PROSITE" id="PS51186"/>
    </source>
</evidence>
<evidence type="ECO:0000256" key="1">
    <source>
        <dbReference type="ARBA" id="ARBA00022679"/>
    </source>
</evidence>
<keyword evidence="2" id="KW-0012">Acyltransferase</keyword>
<dbReference type="AlphaFoldDB" id="A0A1I2MWA1"/>
<keyword evidence="8" id="KW-1185">Reference proteome</keyword>